<comment type="caution">
    <text evidence="1">The sequence shown here is derived from an EMBL/GenBank/DDBJ whole genome shotgun (WGS) entry which is preliminary data.</text>
</comment>
<evidence type="ECO:0000313" key="2">
    <source>
        <dbReference type="Proteomes" id="UP000828941"/>
    </source>
</evidence>
<dbReference type="Proteomes" id="UP000828941">
    <property type="component" value="Chromosome 4"/>
</dbReference>
<accession>A0ACB9PMB1</accession>
<proteinExistence type="predicted"/>
<evidence type="ECO:0000313" key="1">
    <source>
        <dbReference type="EMBL" id="KAI4349521.1"/>
    </source>
</evidence>
<organism evidence="1 2">
    <name type="scientific">Bauhinia variegata</name>
    <name type="common">Purple orchid tree</name>
    <name type="synonym">Phanera variegata</name>
    <dbReference type="NCBI Taxonomy" id="167791"/>
    <lineage>
        <taxon>Eukaryota</taxon>
        <taxon>Viridiplantae</taxon>
        <taxon>Streptophyta</taxon>
        <taxon>Embryophyta</taxon>
        <taxon>Tracheophyta</taxon>
        <taxon>Spermatophyta</taxon>
        <taxon>Magnoliopsida</taxon>
        <taxon>eudicotyledons</taxon>
        <taxon>Gunneridae</taxon>
        <taxon>Pentapetalae</taxon>
        <taxon>rosids</taxon>
        <taxon>fabids</taxon>
        <taxon>Fabales</taxon>
        <taxon>Fabaceae</taxon>
        <taxon>Cercidoideae</taxon>
        <taxon>Cercideae</taxon>
        <taxon>Bauhiniinae</taxon>
        <taxon>Bauhinia</taxon>
    </lineage>
</organism>
<reference evidence="1 2" key="1">
    <citation type="journal article" date="2022" name="DNA Res.">
        <title>Chromosomal-level genome assembly of the orchid tree Bauhinia variegata (Leguminosae; Cercidoideae) supports the allotetraploid origin hypothesis of Bauhinia.</title>
        <authorList>
            <person name="Zhong Y."/>
            <person name="Chen Y."/>
            <person name="Zheng D."/>
            <person name="Pang J."/>
            <person name="Liu Y."/>
            <person name="Luo S."/>
            <person name="Meng S."/>
            <person name="Qian L."/>
            <person name="Wei D."/>
            <person name="Dai S."/>
            <person name="Zhou R."/>
        </authorList>
    </citation>
    <scope>NUCLEOTIDE SEQUENCE [LARGE SCALE GENOMIC DNA]</scope>
    <source>
        <strain evidence="1">BV-YZ2020</strain>
    </source>
</reference>
<dbReference type="EMBL" id="CM039429">
    <property type="protein sequence ID" value="KAI4349521.1"/>
    <property type="molecule type" value="Genomic_DNA"/>
</dbReference>
<sequence length="85" mass="9698">MPASDDCNEELSGSYRTGSFYELEKYLYSFIDGSTISGMERMRLKLQTPVGIVDRLISSCRTIVTQDYQYAKQHLTAMNDVVKCK</sequence>
<protein>
    <submittedName>
        <fullName evidence="1">Uncharacterized protein</fullName>
    </submittedName>
</protein>
<keyword evidence="2" id="KW-1185">Reference proteome</keyword>
<name>A0ACB9PMB1_BAUVA</name>
<gene>
    <name evidence="1" type="ORF">L6164_010101</name>
</gene>